<sequence length="539" mass="61385">MSNNYYEYIGPDKLKICGENVEKILNRSTTKEASKVINKIGSYNNVYWDESYGKVLVETNRTGTFEREKNRFFKETGWNLEIYKNPYSEMVNKVRRLIYEYEGRYEFLKKVSRNVRRAGDSSWIRISFLGGGKEVGRNSIFIQTPRSKVLLDCGINMKTSKGPLPAPEMDIKQLDAIVISHSHLDHTGGIAKLYAQGYRGPVYATEPTIALMRLLKRDLYRLKENPEFNKSSIDKMINHCIPIEYRDMKKIAPDIHMELYNAGHLPGSAGVLLDINGKQLFYTGDFDDRNTKLLPPADHDLPPLDVLITEATYSHESIPSQKKVERELIKTVDKTLSRDGTPIISTFAIGRSQEILSLLLENGYKNIYIDGMICEATKIVGSYPDYIKPNLDGEYQYIYSEKQREEAIENNGIIVTTSGMLTGGPIQYYLDHIGDKSKNTLILPGYMVENTPGNKLKEGENPIHINGKQLEIELEVKQIRFSGHADRSGLWSFLHKIEGSPETYVIHGEKENCEKLSQEINEKLGWSANAPKNLDAYRT</sequence>
<dbReference type="Gene3D" id="3.40.50.10890">
    <property type="match status" value="1"/>
</dbReference>
<evidence type="ECO:0000313" key="5">
    <source>
        <dbReference type="Proteomes" id="UP000195137"/>
    </source>
</evidence>
<dbReference type="InterPro" id="IPR036866">
    <property type="entry name" value="RibonucZ/Hydroxyglut_hydro"/>
</dbReference>
<gene>
    <name evidence="4" type="ORF">AMET1_0707</name>
</gene>
<reference evidence="4 5" key="1">
    <citation type="submission" date="2016-12" db="EMBL/GenBank/DDBJ databases">
        <title>Discovery of methanogenic haloarchaea.</title>
        <authorList>
            <person name="Sorokin D.Y."/>
            <person name="Makarova K.S."/>
            <person name="Abbas B."/>
            <person name="Ferrer M."/>
            <person name="Golyshin P.N."/>
        </authorList>
    </citation>
    <scope>NUCLEOTIDE SEQUENCE [LARGE SCALE GENOMIC DNA]</scope>
    <source>
        <strain evidence="4">AMET1</strain>
    </source>
</reference>
<dbReference type="EMBL" id="MRZU01000003">
    <property type="protein sequence ID" value="OUJ19055.1"/>
    <property type="molecule type" value="Genomic_DNA"/>
</dbReference>
<keyword evidence="5" id="KW-1185">Reference proteome</keyword>
<comment type="caution">
    <text evidence="4">The sequence shown here is derived from an EMBL/GenBank/DDBJ whole genome shotgun (WGS) entry which is preliminary data.</text>
</comment>
<protein>
    <submittedName>
        <fullName evidence="4">Putative metal-dependent RNase containing RNA-binding KH domain</fullName>
    </submittedName>
</protein>
<dbReference type="Pfam" id="PF07521">
    <property type="entry name" value="RMMBL"/>
    <property type="match status" value="1"/>
</dbReference>
<dbReference type="Pfam" id="PF10996">
    <property type="entry name" value="Beta-Casp"/>
    <property type="match status" value="1"/>
</dbReference>
<dbReference type="InterPro" id="IPR022712">
    <property type="entry name" value="Beta_Casp"/>
</dbReference>
<name>A0A1Y3GHZ5_9EURY</name>
<dbReference type="RefSeq" id="WP_086637102.1">
    <property type="nucleotide sequence ID" value="NZ_MRZU01000003.1"/>
</dbReference>
<dbReference type="OrthoDB" id="40950at2157"/>
<accession>A0A1Y3GHZ5</accession>
<evidence type="ECO:0000313" key="4">
    <source>
        <dbReference type="EMBL" id="OUJ19055.1"/>
    </source>
</evidence>
<proteinExistence type="predicted"/>
<keyword evidence="1" id="KW-0378">Hydrolase</keyword>
<dbReference type="AlphaFoldDB" id="A0A1Y3GHZ5"/>
<dbReference type="Gene3D" id="3.60.15.10">
    <property type="entry name" value="Ribonuclease Z/Hydroxyacylglutathione hydrolase-like"/>
    <property type="match status" value="1"/>
</dbReference>
<organism evidence="4 5">
    <name type="scientific">Methanonatronarchaeum thermophilum</name>
    <dbReference type="NCBI Taxonomy" id="1927129"/>
    <lineage>
        <taxon>Archaea</taxon>
        <taxon>Methanobacteriati</taxon>
        <taxon>Methanobacteriota</taxon>
        <taxon>Methanonatronarchaeia</taxon>
        <taxon>Methanonatronarchaeales</taxon>
        <taxon>Methanonatronarchaeaceae</taxon>
        <taxon>Methanonatronarchaeum</taxon>
    </lineage>
</organism>
<evidence type="ECO:0000256" key="1">
    <source>
        <dbReference type="ARBA" id="ARBA00022801"/>
    </source>
</evidence>
<dbReference type="SUPFAM" id="SSF56281">
    <property type="entry name" value="Metallo-hydrolase/oxidoreductase"/>
    <property type="match status" value="1"/>
</dbReference>
<dbReference type="SMART" id="SM00849">
    <property type="entry name" value="Lactamase_B"/>
    <property type="match status" value="1"/>
</dbReference>
<dbReference type="CDD" id="cd16295">
    <property type="entry name" value="TTHA0252-CPSF-like_MBL-fold"/>
    <property type="match status" value="1"/>
</dbReference>
<feature type="domain" description="Metallo-beta-lactamase" evidence="2">
    <location>
        <begin position="136"/>
        <end position="332"/>
    </location>
</feature>
<dbReference type="Proteomes" id="UP000195137">
    <property type="component" value="Unassembled WGS sequence"/>
</dbReference>
<dbReference type="InterPro" id="IPR050698">
    <property type="entry name" value="MBL"/>
</dbReference>
<dbReference type="Pfam" id="PF23023">
    <property type="entry name" value="Anti-Pycsar_Apyc1"/>
    <property type="match status" value="1"/>
</dbReference>
<dbReference type="InterPro" id="IPR011108">
    <property type="entry name" value="RMMBL"/>
</dbReference>
<dbReference type="PANTHER" id="PTHR11203:SF37">
    <property type="entry name" value="INTEGRATOR COMPLEX SUBUNIT 11"/>
    <property type="match status" value="1"/>
</dbReference>
<dbReference type="GO" id="GO:0004521">
    <property type="term" value="F:RNA endonuclease activity"/>
    <property type="evidence" value="ECO:0007669"/>
    <property type="project" value="TreeGrafter"/>
</dbReference>
<dbReference type="PANTHER" id="PTHR11203">
    <property type="entry name" value="CLEAVAGE AND POLYADENYLATION SPECIFICITY FACTOR FAMILY MEMBER"/>
    <property type="match status" value="1"/>
</dbReference>
<evidence type="ECO:0000259" key="3">
    <source>
        <dbReference type="SMART" id="SM01027"/>
    </source>
</evidence>
<dbReference type="InterPro" id="IPR001279">
    <property type="entry name" value="Metallo-B-lactamas"/>
</dbReference>
<evidence type="ECO:0000259" key="2">
    <source>
        <dbReference type="SMART" id="SM00849"/>
    </source>
</evidence>
<feature type="domain" description="Beta-Casp" evidence="3">
    <location>
        <begin position="352"/>
        <end position="456"/>
    </location>
</feature>
<dbReference type="SMART" id="SM01027">
    <property type="entry name" value="Beta-Casp"/>
    <property type="match status" value="1"/>
</dbReference>
<dbReference type="GO" id="GO:0016787">
    <property type="term" value="F:hydrolase activity"/>
    <property type="evidence" value="ECO:0007669"/>
    <property type="project" value="UniProtKB-KW"/>
</dbReference>